<reference evidence="1 2" key="1">
    <citation type="journal article" date="2022" name="Nat. Ecol. Evol.">
        <title>A masculinizing supergene underlies an exaggerated male reproductive morph in a spider.</title>
        <authorList>
            <person name="Hendrickx F."/>
            <person name="De Corte Z."/>
            <person name="Sonet G."/>
            <person name="Van Belleghem S.M."/>
            <person name="Kostlbacher S."/>
            <person name="Vangestel C."/>
        </authorList>
    </citation>
    <scope>NUCLEOTIDE SEQUENCE [LARGE SCALE GENOMIC DNA]</scope>
    <source>
        <strain evidence="1">W744_W776</strain>
    </source>
</reference>
<sequence length="79" mass="9453">METGKHWKKSRKKTDMAIRASHRPSNCRIVNKLPKKIAYQIQVKLVTLLYQLRMKLREMQGKKIRRPIFEDIGLVDDFE</sequence>
<dbReference type="EMBL" id="JAFNEN010000327">
    <property type="protein sequence ID" value="KAG8185670.1"/>
    <property type="molecule type" value="Genomic_DNA"/>
</dbReference>
<comment type="caution">
    <text evidence="1">The sequence shown here is derived from an EMBL/GenBank/DDBJ whole genome shotgun (WGS) entry which is preliminary data.</text>
</comment>
<protein>
    <submittedName>
        <fullName evidence="1">Uncharacterized protein</fullName>
    </submittedName>
</protein>
<name>A0AAV6UMJ8_9ARAC</name>
<keyword evidence="2" id="KW-1185">Reference proteome</keyword>
<organism evidence="1 2">
    <name type="scientific">Oedothorax gibbosus</name>
    <dbReference type="NCBI Taxonomy" id="931172"/>
    <lineage>
        <taxon>Eukaryota</taxon>
        <taxon>Metazoa</taxon>
        <taxon>Ecdysozoa</taxon>
        <taxon>Arthropoda</taxon>
        <taxon>Chelicerata</taxon>
        <taxon>Arachnida</taxon>
        <taxon>Araneae</taxon>
        <taxon>Araneomorphae</taxon>
        <taxon>Entelegynae</taxon>
        <taxon>Araneoidea</taxon>
        <taxon>Linyphiidae</taxon>
        <taxon>Erigoninae</taxon>
        <taxon>Oedothorax</taxon>
    </lineage>
</organism>
<proteinExistence type="predicted"/>
<dbReference type="Proteomes" id="UP000827092">
    <property type="component" value="Unassembled WGS sequence"/>
</dbReference>
<gene>
    <name evidence="1" type="ORF">JTE90_008940</name>
</gene>
<dbReference type="AlphaFoldDB" id="A0AAV6UMJ8"/>
<accession>A0AAV6UMJ8</accession>
<evidence type="ECO:0000313" key="1">
    <source>
        <dbReference type="EMBL" id="KAG8185670.1"/>
    </source>
</evidence>
<evidence type="ECO:0000313" key="2">
    <source>
        <dbReference type="Proteomes" id="UP000827092"/>
    </source>
</evidence>